<reference evidence="2 3" key="1">
    <citation type="submission" date="2016-10" db="EMBL/GenBank/DDBJ databases">
        <title>Proteomics and genomics reveal pathogen-plant mechanisms compatible with a hemibiotrophic lifestyle of Diplodia corticola.</title>
        <authorList>
            <person name="Fernandes I."/>
            <person name="De Jonge R."/>
            <person name="Van De Peer Y."/>
            <person name="Devreese B."/>
            <person name="Alves A."/>
            <person name="Esteves A.C."/>
        </authorList>
    </citation>
    <scope>NUCLEOTIDE SEQUENCE [LARGE SCALE GENOMIC DNA]</scope>
    <source>
        <strain evidence="2 3">CBS 112549</strain>
    </source>
</reference>
<dbReference type="GeneID" id="31015292"/>
<evidence type="ECO:0000313" key="2">
    <source>
        <dbReference type="EMBL" id="OJD32561.1"/>
    </source>
</evidence>
<name>A0A1J9QW05_9PEZI</name>
<gene>
    <name evidence="2" type="ORF">BKCO1_37000150</name>
</gene>
<dbReference type="PANTHER" id="PTHR39697">
    <property type="entry name" value="RICIN B LECTIN DOMAIN-CONTAINING PROTEIN-RELATED"/>
    <property type="match status" value="1"/>
</dbReference>
<comment type="caution">
    <text evidence="2">The sequence shown here is derived from an EMBL/GenBank/DDBJ whole genome shotgun (WGS) entry which is preliminary data.</text>
</comment>
<evidence type="ECO:0000313" key="3">
    <source>
        <dbReference type="Proteomes" id="UP000183809"/>
    </source>
</evidence>
<dbReference type="OrthoDB" id="5289641at2759"/>
<dbReference type="EMBL" id="MNUE01000037">
    <property type="protein sequence ID" value="OJD32561.1"/>
    <property type="molecule type" value="Genomic_DNA"/>
</dbReference>
<dbReference type="PANTHER" id="PTHR39697:SF2">
    <property type="entry name" value="CYANOVIRIN-N DOMAIN-CONTAINING PROTEIN"/>
    <property type="match status" value="1"/>
</dbReference>
<dbReference type="AlphaFoldDB" id="A0A1J9QW05"/>
<dbReference type="Proteomes" id="UP000183809">
    <property type="component" value="Unassembled WGS sequence"/>
</dbReference>
<keyword evidence="3" id="KW-1185">Reference proteome</keyword>
<organism evidence="2 3">
    <name type="scientific">Diplodia corticola</name>
    <dbReference type="NCBI Taxonomy" id="236234"/>
    <lineage>
        <taxon>Eukaryota</taxon>
        <taxon>Fungi</taxon>
        <taxon>Dikarya</taxon>
        <taxon>Ascomycota</taxon>
        <taxon>Pezizomycotina</taxon>
        <taxon>Dothideomycetes</taxon>
        <taxon>Dothideomycetes incertae sedis</taxon>
        <taxon>Botryosphaeriales</taxon>
        <taxon>Botryosphaeriaceae</taxon>
        <taxon>Diplodia</taxon>
    </lineage>
</organism>
<sequence>MTRFSAPPLAHDAAAADAAAAADDDDDKSTTYTATTPPESVASGLDDDPDDDRHLPAIQQPPALPRPHPGRTFMIRDTSSGHVITLRGGDVILSPPDGRASQWECVETAGWLGFRNGVSGAVLGRDFGLRMCCVAGWHQGWERFRLRERGAGSVLLMDHWWSLRPVGVKEVDWVDKLAVIENWEADEMIWDFIEV</sequence>
<feature type="region of interest" description="Disordered" evidence="1">
    <location>
        <begin position="1"/>
        <end position="74"/>
    </location>
</feature>
<dbReference type="RefSeq" id="XP_020128821.1">
    <property type="nucleotide sequence ID" value="XM_020275031.1"/>
</dbReference>
<protein>
    <submittedName>
        <fullName evidence="2">Dynamin family protein</fullName>
    </submittedName>
</protein>
<proteinExistence type="predicted"/>
<accession>A0A1J9QW05</accession>
<evidence type="ECO:0000256" key="1">
    <source>
        <dbReference type="SAM" id="MobiDB-lite"/>
    </source>
</evidence>
<feature type="compositionally biased region" description="Low complexity" evidence="1">
    <location>
        <begin position="12"/>
        <end position="21"/>
    </location>
</feature>